<dbReference type="OrthoDB" id="428584at2"/>
<dbReference type="EMBL" id="PXOH01000006">
    <property type="protein sequence ID" value="PSF37976.1"/>
    <property type="molecule type" value="Genomic_DNA"/>
</dbReference>
<feature type="region of interest" description="Disordered" evidence="2">
    <location>
        <begin position="288"/>
        <end position="311"/>
    </location>
</feature>
<comment type="caution">
    <text evidence="3">The sequence shown here is derived from an EMBL/GenBank/DDBJ whole genome shotgun (WGS) entry which is preliminary data.</text>
</comment>
<sequence length="311" mass="35822">MTETNHRSIDNFLESLEPTSPVVEIFDVDIESTKTDWFAVAQSLRQQNQNLNKTIVQLEQSLCDAQQNLQIQTRRVRSAQMLINQQTEELNQTPEKIAQLKSELESNQQTIQQQQNVINHLSAQLEKTQEQLAYLERECALLQEEKTGKTHQLLTAEKHMQELQSRLLRQQRYTLQYKSALEKISENETNLSTKVIPLLPKNSSIQPWTNVKNELETPKQESMNAWIERAPDEQNAITSDGNYAIVESNQRHSLEDELLVELEDNEPVSKPQKIPNNSKNLSFSIISSNSNWKKPSSKSVDLPTFLREQSS</sequence>
<dbReference type="AlphaFoldDB" id="A0A2T1LZY3"/>
<feature type="coiled-coil region" evidence="1">
    <location>
        <begin position="41"/>
        <end position="145"/>
    </location>
</feature>
<keyword evidence="4" id="KW-1185">Reference proteome</keyword>
<feature type="compositionally biased region" description="Low complexity" evidence="2">
    <location>
        <begin position="288"/>
        <end position="299"/>
    </location>
</feature>
<proteinExistence type="predicted"/>
<protein>
    <submittedName>
        <fullName evidence="3">Uncharacterized protein</fullName>
    </submittedName>
</protein>
<evidence type="ECO:0000313" key="4">
    <source>
        <dbReference type="Proteomes" id="UP000239001"/>
    </source>
</evidence>
<reference evidence="3 4" key="2">
    <citation type="submission" date="2018-03" db="EMBL/GenBank/DDBJ databases">
        <authorList>
            <person name="Keele B.F."/>
        </authorList>
    </citation>
    <scope>NUCLEOTIDE SEQUENCE [LARGE SCALE GENOMIC DNA]</scope>
    <source>
        <strain evidence="3 4">CCALA 016</strain>
    </source>
</reference>
<evidence type="ECO:0000313" key="3">
    <source>
        <dbReference type="EMBL" id="PSF37976.1"/>
    </source>
</evidence>
<evidence type="ECO:0000256" key="2">
    <source>
        <dbReference type="SAM" id="MobiDB-lite"/>
    </source>
</evidence>
<keyword evidence="1" id="KW-0175">Coiled coil</keyword>
<organism evidence="3 4">
    <name type="scientific">Aphanothece hegewaldii CCALA 016</name>
    <dbReference type="NCBI Taxonomy" id="2107694"/>
    <lineage>
        <taxon>Bacteria</taxon>
        <taxon>Bacillati</taxon>
        <taxon>Cyanobacteriota</taxon>
        <taxon>Cyanophyceae</taxon>
        <taxon>Oscillatoriophycideae</taxon>
        <taxon>Chroococcales</taxon>
        <taxon>Aphanothecaceae</taxon>
        <taxon>Aphanothece</taxon>
    </lineage>
</organism>
<dbReference type="RefSeq" id="WP_106456415.1">
    <property type="nucleotide sequence ID" value="NZ_PXOH01000006.1"/>
</dbReference>
<accession>A0A2T1LZY3</accession>
<reference evidence="3 4" key="1">
    <citation type="submission" date="2018-03" db="EMBL/GenBank/DDBJ databases">
        <title>The ancient ancestry and fast evolution of plastids.</title>
        <authorList>
            <person name="Moore K.R."/>
            <person name="Magnabosco C."/>
            <person name="Momper L."/>
            <person name="Gold D.A."/>
            <person name="Bosak T."/>
            <person name="Fournier G.P."/>
        </authorList>
    </citation>
    <scope>NUCLEOTIDE SEQUENCE [LARGE SCALE GENOMIC DNA]</scope>
    <source>
        <strain evidence="3 4">CCALA 016</strain>
    </source>
</reference>
<name>A0A2T1LZY3_9CHRO</name>
<dbReference type="Proteomes" id="UP000239001">
    <property type="component" value="Unassembled WGS sequence"/>
</dbReference>
<gene>
    <name evidence="3" type="ORF">C7H19_08370</name>
</gene>
<evidence type="ECO:0000256" key="1">
    <source>
        <dbReference type="SAM" id="Coils"/>
    </source>
</evidence>
<dbReference type="SUPFAM" id="SSF57997">
    <property type="entry name" value="Tropomyosin"/>
    <property type="match status" value="1"/>
</dbReference>